<name>X1TWT8_9ZZZZ</name>
<feature type="non-terminal residue" evidence="3">
    <location>
        <position position="1"/>
    </location>
</feature>
<dbReference type="SUPFAM" id="SSF52954">
    <property type="entry name" value="Class II aaRS ABD-related"/>
    <property type="match status" value="1"/>
</dbReference>
<reference evidence="3" key="1">
    <citation type="journal article" date="2014" name="Front. Microbiol.">
        <title>High frequency of phylogenetically diverse reductive dehalogenase-homologous genes in deep subseafloor sedimentary metagenomes.</title>
        <authorList>
            <person name="Kawai M."/>
            <person name="Futagami T."/>
            <person name="Toyoda A."/>
            <person name="Takaki Y."/>
            <person name="Nishi S."/>
            <person name="Hori S."/>
            <person name="Arai W."/>
            <person name="Tsubouchi T."/>
            <person name="Morono Y."/>
            <person name="Uchiyama I."/>
            <person name="Ito T."/>
            <person name="Fujiyama A."/>
            <person name="Inagaki F."/>
            <person name="Takami H."/>
        </authorList>
    </citation>
    <scope>NUCLEOTIDE SEQUENCE</scope>
    <source>
        <strain evidence="3">Expedition CK06-06</strain>
    </source>
</reference>
<accession>X1TWT8</accession>
<dbReference type="Pfam" id="PF03129">
    <property type="entry name" value="HGTP_anticodon"/>
    <property type="match status" value="1"/>
</dbReference>
<comment type="caution">
    <text evidence="3">The sequence shown here is derived from an EMBL/GenBank/DDBJ whole genome shotgun (WGS) entry which is preliminary data.</text>
</comment>
<protein>
    <recommendedName>
        <fullName evidence="2">Anticodon-binding domain-containing protein</fullName>
    </recommendedName>
</protein>
<dbReference type="EMBL" id="BARW01030790">
    <property type="protein sequence ID" value="GAJ09734.1"/>
    <property type="molecule type" value="Genomic_DNA"/>
</dbReference>
<dbReference type="GO" id="GO:0004829">
    <property type="term" value="F:threonine-tRNA ligase activity"/>
    <property type="evidence" value="ECO:0007669"/>
    <property type="project" value="TreeGrafter"/>
</dbReference>
<dbReference type="Gene3D" id="3.40.50.800">
    <property type="entry name" value="Anticodon-binding domain"/>
    <property type="match status" value="1"/>
</dbReference>
<dbReference type="PANTHER" id="PTHR11451">
    <property type="entry name" value="THREONINE-TRNA LIGASE"/>
    <property type="match status" value="1"/>
</dbReference>
<feature type="domain" description="Anticodon-binding" evidence="2">
    <location>
        <begin position="3"/>
        <end position="78"/>
    </location>
</feature>
<evidence type="ECO:0000313" key="3">
    <source>
        <dbReference type="EMBL" id="GAJ09734.1"/>
    </source>
</evidence>
<proteinExistence type="predicted"/>
<evidence type="ECO:0000259" key="2">
    <source>
        <dbReference type="Pfam" id="PF03129"/>
    </source>
</evidence>
<keyword evidence="1" id="KW-0648">Protein biosynthesis</keyword>
<sequence>AFAIDICDRISCQSIRADIDDRDDTVGKKIRNGEKEWIPYLLVVGEKEKTSGRLNVRSREDRSQREMAVDDFIGMVSKKTSGMPFRPLPLPRLVSKAPLFYG</sequence>
<dbReference type="GO" id="GO:0006435">
    <property type="term" value="P:threonyl-tRNA aminoacylation"/>
    <property type="evidence" value="ECO:0007669"/>
    <property type="project" value="TreeGrafter"/>
</dbReference>
<dbReference type="InterPro" id="IPR036621">
    <property type="entry name" value="Anticodon-bd_dom_sf"/>
</dbReference>
<organism evidence="3">
    <name type="scientific">marine sediment metagenome</name>
    <dbReference type="NCBI Taxonomy" id="412755"/>
    <lineage>
        <taxon>unclassified sequences</taxon>
        <taxon>metagenomes</taxon>
        <taxon>ecological metagenomes</taxon>
    </lineage>
</organism>
<dbReference type="AlphaFoldDB" id="X1TWT8"/>
<dbReference type="PANTHER" id="PTHR11451:SF44">
    <property type="entry name" value="THREONINE--TRNA LIGASE, CHLOROPLASTIC_MITOCHONDRIAL 2"/>
    <property type="match status" value="1"/>
</dbReference>
<dbReference type="InterPro" id="IPR004154">
    <property type="entry name" value="Anticodon-bd"/>
</dbReference>
<gene>
    <name evidence="3" type="ORF">S12H4_49136</name>
</gene>
<evidence type="ECO:0000256" key="1">
    <source>
        <dbReference type="ARBA" id="ARBA00022917"/>
    </source>
</evidence>